<evidence type="ECO:0000256" key="1">
    <source>
        <dbReference type="ARBA" id="ARBA00022485"/>
    </source>
</evidence>
<keyword evidence="4 8" id="KW-0547">Nucleotide-binding</keyword>
<dbReference type="HAMAP" id="MF_02040">
    <property type="entry name" value="Mrp_NBP35"/>
    <property type="match status" value="1"/>
</dbReference>
<dbReference type="SUPFAM" id="SSF52540">
    <property type="entry name" value="P-loop containing nucleoside triphosphate hydrolases"/>
    <property type="match status" value="1"/>
</dbReference>
<evidence type="ECO:0000256" key="5">
    <source>
        <dbReference type="ARBA" id="ARBA00022840"/>
    </source>
</evidence>
<keyword evidence="9" id="KW-1185">Reference proteome</keyword>
<comment type="subunit">
    <text evidence="8">Heterotetramer of 2 NUBP1 and 2 NUBP2 chains.</text>
</comment>
<keyword evidence="2 8" id="KW-0963">Cytoplasm</keyword>
<evidence type="ECO:0000256" key="3">
    <source>
        <dbReference type="ARBA" id="ARBA00022723"/>
    </source>
</evidence>
<dbReference type="AlphaFoldDB" id="A0AAJ6QS40"/>
<evidence type="ECO:0000256" key="6">
    <source>
        <dbReference type="ARBA" id="ARBA00023004"/>
    </source>
</evidence>
<feature type="binding site" evidence="8">
    <location>
        <position position="12"/>
    </location>
    <ligand>
        <name>[4Fe-4S] cluster</name>
        <dbReference type="ChEBI" id="CHEBI:49883"/>
        <label>1</label>
    </ligand>
</feature>
<keyword evidence="3 8" id="KW-0479">Metal-binding</keyword>
<dbReference type="GO" id="GO:0005829">
    <property type="term" value="C:cytosol"/>
    <property type="evidence" value="ECO:0007669"/>
    <property type="project" value="TreeGrafter"/>
</dbReference>
<evidence type="ECO:0000313" key="9">
    <source>
        <dbReference type="Proteomes" id="UP000694867"/>
    </source>
</evidence>
<evidence type="ECO:0000256" key="8">
    <source>
        <dbReference type="HAMAP-Rule" id="MF_03038"/>
    </source>
</evidence>
<evidence type="ECO:0000256" key="2">
    <source>
        <dbReference type="ARBA" id="ARBA00022490"/>
    </source>
</evidence>
<evidence type="ECO:0000256" key="7">
    <source>
        <dbReference type="ARBA" id="ARBA00023014"/>
    </source>
</evidence>
<comment type="subcellular location">
    <subcellularLocation>
        <location evidence="8">Cytoplasm</location>
    </subcellularLocation>
</comment>
<sequence length="317" mass="33722">MSDVPENAPQSCPGTSSGDAGKAAGCAGCPNRAACASGPTGPDPDLAVIRSRLASVKKIILILSGKGGVGKSTVTSMLAQVLSLDRSVAVLDVDICGPSQPTMMGVEGEQVHQSGSGWSPVYPDENLALMSIGFLLKSRDDAVVWRGPRKNGLIKQFLRDVDWGELDYLLVDTPPGTSDEHLTVVQYLKGCNLAGAILVTTPQAVAVQDVRKEFDFCRKVSLPVLGVIENMKGYMCPNCTVRSDIFPSNGACEKMCRDFGLKLLGEVPLDSKLAQACDEGKLFVQQFPDAPVTDVYKNIAQGIRSSLEESDQSDAQK</sequence>
<dbReference type="HAMAP" id="MF_03038">
    <property type="entry name" value="NUBP1"/>
    <property type="match status" value="1"/>
</dbReference>
<proteinExistence type="inferred from homology"/>
<dbReference type="InterPro" id="IPR000808">
    <property type="entry name" value="Mrp-like_CS"/>
</dbReference>
<dbReference type="Proteomes" id="UP000694867">
    <property type="component" value="Unplaced"/>
</dbReference>
<dbReference type="PANTHER" id="PTHR23264:SF35">
    <property type="entry name" value="CYTOSOLIC FE-S CLUSTER ASSEMBLY FACTOR NUBP1"/>
    <property type="match status" value="1"/>
</dbReference>
<dbReference type="GO" id="GO:0046872">
    <property type="term" value="F:metal ion binding"/>
    <property type="evidence" value="ECO:0007669"/>
    <property type="project" value="UniProtKB-KW"/>
</dbReference>
<evidence type="ECO:0000313" key="10">
    <source>
        <dbReference type="RefSeq" id="XP_003741901.1"/>
    </source>
</evidence>
<dbReference type="CDD" id="cd02037">
    <property type="entry name" value="Mrp_NBP35"/>
    <property type="match status" value="1"/>
</dbReference>
<feature type="binding site" evidence="8">
    <location>
        <position position="29"/>
    </location>
    <ligand>
        <name>[4Fe-4S] cluster</name>
        <dbReference type="ChEBI" id="CHEBI:49883"/>
        <label>1</label>
    </ligand>
</feature>
<dbReference type="InterPro" id="IPR028601">
    <property type="entry name" value="NUBP1/Nbp35"/>
</dbReference>
<reference evidence="10" key="1">
    <citation type="submission" date="2025-08" db="UniProtKB">
        <authorList>
            <consortium name="RefSeq"/>
        </authorList>
    </citation>
    <scope>IDENTIFICATION</scope>
</reference>
<feature type="binding site" evidence="8">
    <location>
        <position position="236"/>
    </location>
    <ligand>
        <name>[4Fe-4S] cluster</name>
        <dbReference type="ChEBI" id="CHEBI:49883"/>
        <label>2</label>
        <note>ligand shared with heterodimeric partner</note>
    </ligand>
</feature>
<dbReference type="FunFam" id="3.40.50.300:FF:001119">
    <property type="entry name" value="Iron-sulfur cluster carrier protein"/>
    <property type="match status" value="1"/>
</dbReference>
<comment type="cofactor">
    <cofactor evidence="8">
        <name>[4Fe-4S] cluster</name>
        <dbReference type="ChEBI" id="CHEBI:49883"/>
    </cofactor>
    <text evidence="8">Binds 4 [4Fe-4S] clusters per heterotetramer. Contains two stable clusters in the N-termini of NUBP1 and two labile, bridging clusters between subunits of the NUBP1-NUBP2 heterotetramer.</text>
</comment>
<dbReference type="GO" id="GO:0016226">
    <property type="term" value="P:iron-sulfur cluster assembly"/>
    <property type="evidence" value="ECO:0007669"/>
    <property type="project" value="UniProtKB-UniRule"/>
</dbReference>
<gene>
    <name evidence="10" type="primary">LOC100904459</name>
</gene>
<comment type="function">
    <text evidence="8">Component of the cytosolic iron-sulfur (Fe/S) protein assembly (CIA) machinery. Required for maturation of extramitochondrial Fe-S proteins. The NUBP1-NUBP2 heterotetramer forms a Fe-S scaffold complex, mediating the de novo assembly of an Fe-S cluster and its transfer to target apoproteins.</text>
</comment>
<dbReference type="GO" id="GO:0051539">
    <property type="term" value="F:4 iron, 4 sulfur cluster binding"/>
    <property type="evidence" value="ECO:0007669"/>
    <property type="project" value="UniProtKB-UniRule"/>
</dbReference>
<keyword evidence="6 8" id="KW-0408">Iron</keyword>
<name>A0AAJ6QS40_9ACAR</name>
<dbReference type="InterPro" id="IPR019591">
    <property type="entry name" value="Mrp/NBP35_ATP-bd"/>
</dbReference>
<dbReference type="GO" id="GO:0140663">
    <property type="term" value="F:ATP-dependent FeS chaperone activity"/>
    <property type="evidence" value="ECO:0007669"/>
    <property type="project" value="InterPro"/>
</dbReference>
<keyword evidence="5 8" id="KW-0067">ATP-binding</keyword>
<keyword evidence="1 8" id="KW-0004">4Fe-4S</keyword>
<dbReference type="GO" id="GO:0005524">
    <property type="term" value="F:ATP binding"/>
    <property type="evidence" value="ECO:0007669"/>
    <property type="project" value="UniProtKB-KW"/>
</dbReference>
<evidence type="ECO:0000256" key="4">
    <source>
        <dbReference type="ARBA" id="ARBA00022741"/>
    </source>
</evidence>
<dbReference type="Pfam" id="PF10609">
    <property type="entry name" value="ParA"/>
    <property type="match status" value="1"/>
</dbReference>
<comment type="similarity">
    <text evidence="8">Belongs to the Mrp/NBP35 ATP-binding proteins family. NUBP1/NBP35 subfamily.</text>
</comment>
<dbReference type="Gene3D" id="3.40.50.300">
    <property type="entry name" value="P-loop containing nucleotide triphosphate hydrolases"/>
    <property type="match status" value="1"/>
</dbReference>
<accession>A0AAJ6QS40</accession>
<protein>
    <recommendedName>
        <fullName evidence="8">Cytosolic Fe-S cluster assembly factor NUBP1 homolog</fullName>
    </recommendedName>
</protein>
<dbReference type="KEGG" id="goe:100904459"/>
<keyword evidence="7 8" id="KW-0411">Iron-sulfur</keyword>
<dbReference type="RefSeq" id="XP_003741901.1">
    <property type="nucleotide sequence ID" value="XM_003741853.1"/>
</dbReference>
<feature type="binding site" evidence="8">
    <location>
        <position position="239"/>
    </location>
    <ligand>
        <name>[4Fe-4S] cluster</name>
        <dbReference type="ChEBI" id="CHEBI:49883"/>
        <label>2</label>
        <note>ligand shared with heterodimeric partner</note>
    </ligand>
</feature>
<feature type="binding site" evidence="8">
    <location>
        <position position="35"/>
    </location>
    <ligand>
        <name>[4Fe-4S] cluster</name>
        <dbReference type="ChEBI" id="CHEBI:49883"/>
        <label>1</label>
    </ligand>
</feature>
<dbReference type="PROSITE" id="PS01215">
    <property type="entry name" value="MRP"/>
    <property type="match status" value="1"/>
</dbReference>
<dbReference type="InterPro" id="IPR027417">
    <property type="entry name" value="P-loop_NTPase"/>
</dbReference>
<dbReference type="PANTHER" id="PTHR23264">
    <property type="entry name" value="NUCLEOTIDE-BINDING PROTEIN NBP35 YEAST -RELATED"/>
    <property type="match status" value="1"/>
</dbReference>
<feature type="binding site" evidence="8">
    <location>
        <position position="26"/>
    </location>
    <ligand>
        <name>[4Fe-4S] cluster</name>
        <dbReference type="ChEBI" id="CHEBI:49883"/>
        <label>1</label>
    </ligand>
</feature>
<feature type="binding site" evidence="8">
    <location>
        <begin position="65"/>
        <end position="72"/>
    </location>
    <ligand>
        <name>ATP</name>
        <dbReference type="ChEBI" id="CHEBI:30616"/>
    </ligand>
</feature>
<dbReference type="GeneID" id="100904459"/>
<dbReference type="InterPro" id="IPR033756">
    <property type="entry name" value="YlxH/NBP35"/>
</dbReference>
<organism evidence="9 10">
    <name type="scientific">Galendromus occidentalis</name>
    <name type="common">western predatory mite</name>
    <dbReference type="NCBI Taxonomy" id="34638"/>
    <lineage>
        <taxon>Eukaryota</taxon>
        <taxon>Metazoa</taxon>
        <taxon>Ecdysozoa</taxon>
        <taxon>Arthropoda</taxon>
        <taxon>Chelicerata</taxon>
        <taxon>Arachnida</taxon>
        <taxon>Acari</taxon>
        <taxon>Parasitiformes</taxon>
        <taxon>Mesostigmata</taxon>
        <taxon>Gamasina</taxon>
        <taxon>Phytoseioidea</taxon>
        <taxon>Phytoseiidae</taxon>
        <taxon>Typhlodrominae</taxon>
        <taxon>Galendromus</taxon>
    </lineage>
</organism>